<name>A0A4Q9DS83_9BACL</name>
<reference evidence="2 3" key="1">
    <citation type="submission" date="2019-02" db="EMBL/GenBank/DDBJ databases">
        <title>Paenibacillus sp. nov., isolated from surface-sterilized tissue of Thalictrum simplex L.</title>
        <authorList>
            <person name="Tuo L."/>
        </authorList>
    </citation>
    <scope>NUCLEOTIDE SEQUENCE [LARGE SCALE GENOMIC DNA]</scope>
    <source>
        <strain evidence="2 3">N2SHLJ1</strain>
    </source>
</reference>
<keyword evidence="1" id="KW-0812">Transmembrane</keyword>
<protein>
    <recommendedName>
        <fullName evidence="4">Sporulation protein</fullName>
    </recommendedName>
</protein>
<evidence type="ECO:0000313" key="2">
    <source>
        <dbReference type="EMBL" id="TBL79719.1"/>
    </source>
</evidence>
<sequence length="331" mass="36949">MLLSVRSPRNSCKFREYGGQAAKLRLRPRQRLDRPCSGLHGEGMSMFVSGKGKRLFLTGLMLLVLLSGCGQRIEQKEQDAVKIKAQSGKMERLDQLAEEMFNKVVKGDMAGGRELLDQMSDQIAQIDFSGMTSVEGLHAFTETVTQAKRSFNSVQAVPDEGRTAAAKVRLAVDALKSPHDPMWHQYYKVLQTDTDGLEKAAKEANKGDLQRFAGQLDSHYGIVRTPIVMSRTPAEVEKMDSLIVFVKSQMTAQAPFQPVLSVVPHIRQTLDELFMKKEKPAYLPIVDDEKPIIWSIGIASFIVAAMVYAAWRMLQKDQGVRAVKRKDEHAG</sequence>
<keyword evidence="1" id="KW-0472">Membrane</keyword>
<dbReference type="InterPro" id="IPR014231">
    <property type="entry name" value="Spore_YpjB"/>
</dbReference>
<dbReference type="EMBL" id="SIRE01000006">
    <property type="protein sequence ID" value="TBL79719.1"/>
    <property type="molecule type" value="Genomic_DNA"/>
</dbReference>
<evidence type="ECO:0008006" key="4">
    <source>
        <dbReference type="Google" id="ProtNLM"/>
    </source>
</evidence>
<organism evidence="2 3">
    <name type="scientific">Paenibacillus thalictri</name>
    <dbReference type="NCBI Taxonomy" id="2527873"/>
    <lineage>
        <taxon>Bacteria</taxon>
        <taxon>Bacillati</taxon>
        <taxon>Bacillota</taxon>
        <taxon>Bacilli</taxon>
        <taxon>Bacillales</taxon>
        <taxon>Paenibacillaceae</taxon>
        <taxon>Paenibacillus</taxon>
    </lineage>
</organism>
<evidence type="ECO:0000313" key="3">
    <source>
        <dbReference type="Proteomes" id="UP000293142"/>
    </source>
</evidence>
<feature type="transmembrane region" description="Helical" evidence="1">
    <location>
        <begin position="292"/>
        <end position="311"/>
    </location>
</feature>
<proteinExistence type="predicted"/>
<keyword evidence="3" id="KW-1185">Reference proteome</keyword>
<evidence type="ECO:0000256" key="1">
    <source>
        <dbReference type="SAM" id="Phobius"/>
    </source>
</evidence>
<dbReference type="AlphaFoldDB" id="A0A4Q9DS83"/>
<keyword evidence="1" id="KW-1133">Transmembrane helix</keyword>
<dbReference type="Pfam" id="PF09577">
    <property type="entry name" value="Spore_YpjB"/>
    <property type="match status" value="1"/>
</dbReference>
<gene>
    <name evidence="2" type="ORF">EYB31_08895</name>
</gene>
<accession>A0A4Q9DS83</accession>
<dbReference type="Proteomes" id="UP000293142">
    <property type="component" value="Unassembled WGS sequence"/>
</dbReference>
<dbReference type="OrthoDB" id="2464294at2"/>
<comment type="caution">
    <text evidence="2">The sequence shown here is derived from an EMBL/GenBank/DDBJ whole genome shotgun (WGS) entry which is preliminary data.</text>
</comment>